<proteinExistence type="predicted"/>
<reference evidence="2" key="1">
    <citation type="submission" date="2016-10" db="EMBL/GenBank/DDBJ databases">
        <authorList>
            <person name="Varghese N."/>
        </authorList>
    </citation>
    <scope>NUCLEOTIDE SEQUENCE [LARGE SCALE GENOMIC DNA]</scope>
    <source>
        <strain evidence="2">DSM 24868</strain>
    </source>
</reference>
<organism evidence="1 2">
    <name type="scientific">Demequina mangrovi</name>
    <dbReference type="NCBI Taxonomy" id="1043493"/>
    <lineage>
        <taxon>Bacteria</taxon>
        <taxon>Bacillati</taxon>
        <taxon>Actinomycetota</taxon>
        <taxon>Actinomycetes</taxon>
        <taxon>Micrococcales</taxon>
        <taxon>Demequinaceae</taxon>
        <taxon>Demequina</taxon>
    </lineage>
</organism>
<sequence>MSVAPVTHGGAVATDLHHGVRDSLREVADRFASARRRRAERRRVENRLPSVEDVTRVIGDSFALPTFARLI</sequence>
<gene>
    <name evidence="1" type="ORF">SAMN05421637_2751</name>
</gene>
<accession>A0A1H7AYJ7</accession>
<dbReference type="RefSeq" id="WP_042216658.1">
    <property type="nucleotide sequence ID" value="NZ_BBLU01000020.1"/>
</dbReference>
<dbReference type="STRING" id="1043493.SAMN05421637_2751"/>
<name>A0A1H7AYJ7_9MICO</name>
<dbReference type="Proteomes" id="UP000183315">
    <property type="component" value="Unassembled WGS sequence"/>
</dbReference>
<evidence type="ECO:0000313" key="2">
    <source>
        <dbReference type="Proteomes" id="UP000183315"/>
    </source>
</evidence>
<keyword evidence="2" id="KW-1185">Reference proteome</keyword>
<dbReference type="AlphaFoldDB" id="A0A1H7AYJ7"/>
<dbReference type="EMBL" id="FNZI01000010">
    <property type="protein sequence ID" value="SEJ70691.1"/>
    <property type="molecule type" value="Genomic_DNA"/>
</dbReference>
<protein>
    <submittedName>
        <fullName evidence="1">Uncharacterized protein</fullName>
    </submittedName>
</protein>
<evidence type="ECO:0000313" key="1">
    <source>
        <dbReference type="EMBL" id="SEJ70691.1"/>
    </source>
</evidence>